<protein>
    <recommendedName>
        <fullName evidence="2">Transglutaminase-like domain-containing protein</fullName>
    </recommendedName>
</protein>
<dbReference type="EMBL" id="LAZR01005923">
    <property type="protein sequence ID" value="KKM96111.1"/>
    <property type="molecule type" value="Genomic_DNA"/>
</dbReference>
<name>A0A0F9M9R4_9ZZZZ</name>
<reference evidence="1" key="1">
    <citation type="journal article" date="2015" name="Nature">
        <title>Complex archaea that bridge the gap between prokaryotes and eukaryotes.</title>
        <authorList>
            <person name="Spang A."/>
            <person name="Saw J.H."/>
            <person name="Jorgensen S.L."/>
            <person name="Zaremba-Niedzwiedzka K."/>
            <person name="Martijn J."/>
            <person name="Lind A.E."/>
            <person name="van Eijk R."/>
            <person name="Schleper C."/>
            <person name="Guy L."/>
            <person name="Ettema T.J."/>
        </authorList>
    </citation>
    <scope>NUCLEOTIDE SEQUENCE</scope>
</reference>
<gene>
    <name evidence="1" type="ORF">LCGC14_1181440</name>
</gene>
<accession>A0A0F9M9R4</accession>
<organism evidence="1">
    <name type="scientific">marine sediment metagenome</name>
    <dbReference type="NCBI Taxonomy" id="412755"/>
    <lineage>
        <taxon>unclassified sequences</taxon>
        <taxon>metagenomes</taxon>
        <taxon>ecological metagenomes</taxon>
    </lineage>
</organism>
<proteinExistence type="predicted"/>
<evidence type="ECO:0000313" key="1">
    <source>
        <dbReference type="EMBL" id="KKM96111.1"/>
    </source>
</evidence>
<comment type="caution">
    <text evidence="1">The sequence shown here is derived from an EMBL/GenBank/DDBJ whole genome shotgun (WGS) entry which is preliminary data.</text>
</comment>
<dbReference type="AlphaFoldDB" id="A0A0F9M9R4"/>
<evidence type="ECO:0008006" key="2">
    <source>
        <dbReference type="Google" id="ProtNLM"/>
    </source>
</evidence>
<sequence length="206" mass="24052">MDSYEKLPDAEIKPVGEMSKNFLDLGFKSFKQACEYVHKIEYGYNSNYEDKLIFFKEKKGTCASKHAVIAGLAEELNIPLYKYVGIYKLTEEISTGTNEILKKYKIPYIPMIHCFLVYKDSRFDLTEGNYNGKKTTIDELIHEEKVDPFITKKDEYLLFKKVLKKKVLLLEEMDEIKERALLKARGEALILLLKNIDRQKKENSKT</sequence>